<dbReference type="RefSeq" id="WP_002632575.1">
    <property type="nucleotide sequence ID" value="NZ_ANAH02000009.1"/>
</dbReference>
<organism evidence="1 2">
    <name type="scientific">Cystobacter fuscus (strain ATCC 25194 / DSM 2262 / NBRC 100088 / M29)</name>
    <dbReference type="NCBI Taxonomy" id="1242864"/>
    <lineage>
        <taxon>Bacteria</taxon>
        <taxon>Pseudomonadati</taxon>
        <taxon>Myxococcota</taxon>
        <taxon>Myxococcia</taxon>
        <taxon>Myxococcales</taxon>
        <taxon>Cystobacterineae</taxon>
        <taxon>Archangiaceae</taxon>
        <taxon>Cystobacter</taxon>
    </lineage>
</organism>
<dbReference type="OrthoDB" id="5382578at2"/>
<name>S9PAU8_CYSF2</name>
<protein>
    <recommendedName>
        <fullName evidence="3">Lipoprotein</fullName>
    </recommendedName>
</protein>
<dbReference type="EMBL" id="ANAH02000009">
    <property type="protein sequence ID" value="EPX61520.1"/>
    <property type="molecule type" value="Genomic_DNA"/>
</dbReference>
<dbReference type="PROSITE" id="PS51257">
    <property type="entry name" value="PROKAR_LIPOPROTEIN"/>
    <property type="match status" value="1"/>
</dbReference>
<dbReference type="eggNOG" id="ENOG5031ESH">
    <property type="taxonomic scope" value="Bacteria"/>
</dbReference>
<accession>S9PAU8</accession>
<evidence type="ECO:0008006" key="3">
    <source>
        <dbReference type="Google" id="ProtNLM"/>
    </source>
</evidence>
<gene>
    <name evidence="1" type="ORF">D187_010139</name>
</gene>
<reference evidence="1" key="1">
    <citation type="submission" date="2013-05" db="EMBL/GenBank/DDBJ databases">
        <title>Genome assembly of Cystobacter fuscus DSM 2262.</title>
        <authorList>
            <person name="Sharma G."/>
            <person name="Khatri I."/>
            <person name="Kaur C."/>
            <person name="Mayilraj S."/>
            <person name="Subramanian S."/>
        </authorList>
    </citation>
    <scope>NUCLEOTIDE SEQUENCE [LARGE SCALE GENOMIC DNA]</scope>
    <source>
        <strain evidence="1">DSM 2262</strain>
    </source>
</reference>
<evidence type="ECO:0000313" key="1">
    <source>
        <dbReference type="EMBL" id="EPX61520.1"/>
    </source>
</evidence>
<evidence type="ECO:0000313" key="2">
    <source>
        <dbReference type="Proteomes" id="UP000011682"/>
    </source>
</evidence>
<keyword evidence="2" id="KW-1185">Reference proteome</keyword>
<dbReference type="AlphaFoldDB" id="S9PAU8"/>
<comment type="caution">
    <text evidence="1">The sequence shown here is derived from an EMBL/GenBank/DDBJ whole genome shotgun (WGS) entry which is preliminary data.</text>
</comment>
<sequence>MKYIMTVVGSLVLGLLVGCGPVEMNEARVSEELVVPADGTVLSPELRDAMLARIPKPSEEMLQAAAVACQPAKTCTGSLSCGNWSPLFNCGTLSTCKASRTECKHCEYMEDVGRVECEYFGVQKQSKNRYRVCFNAAGASCTEYASTASSVCGCIGIP</sequence>
<dbReference type="Proteomes" id="UP000011682">
    <property type="component" value="Unassembled WGS sequence"/>
</dbReference>
<proteinExistence type="predicted"/>